<name>A0ABN1KQI7_CLOSU</name>
<protein>
    <submittedName>
        <fullName evidence="1">Uncharacterized protein</fullName>
    </submittedName>
</protein>
<comment type="caution">
    <text evidence="1">The sequence shown here is derived from an EMBL/GenBank/DDBJ whole genome shotgun (WGS) entry which is preliminary data.</text>
</comment>
<gene>
    <name evidence="1" type="ORF">GCM10008908_20740</name>
</gene>
<evidence type="ECO:0000313" key="2">
    <source>
        <dbReference type="Proteomes" id="UP001501047"/>
    </source>
</evidence>
<evidence type="ECO:0000313" key="1">
    <source>
        <dbReference type="EMBL" id="GAA0773105.1"/>
    </source>
</evidence>
<dbReference type="EMBL" id="BAAACI010000006">
    <property type="protein sequence ID" value="GAA0773105.1"/>
    <property type="molecule type" value="Genomic_DNA"/>
</dbReference>
<organism evidence="1 2">
    <name type="scientific">Clostridium subterminale</name>
    <dbReference type="NCBI Taxonomy" id="1550"/>
    <lineage>
        <taxon>Bacteria</taxon>
        <taxon>Bacillati</taxon>
        <taxon>Bacillota</taxon>
        <taxon>Clostridia</taxon>
        <taxon>Eubacteriales</taxon>
        <taxon>Clostridiaceae</taxon>
        <taxon>Clostridium</taxon>
    </lineage>
</organism>
<proteinExistence type="predicted"/>
<sequence>MKNEVLELISLDIIDPSITPVLRLLKFYSDIGSQENLNSLLNFILECKKD</sequence>
<accession>A0ABN1KQI7</accession>
<reference evidence="1 2" key="1">
    <citation type="journal article" date="2019" name="Int. J. Syst. Evol. Microbiol.">
        <title>The Global Catalogue of Microorganisms (GCM) 10K type strain sequencing project: providing services to taxonomists for standard genome sequencing and annotation.</title>
        <authorList>
            <consortium name="The Broad Institute Genomics Platform"/>
            <consortium name="The Broad Institute Genome Sequencing Center for Infectious Disease"/>
            <person name="Wu L."/>
            <person name="Ma J."/>
        </authorList>
    </citation>
    <scope>NUCLEOTIDE SEQUENCE [LARGE SCALE GENOMIC DNA]</scope>
    <source>
        <strain evidence="1 2">JCM 1417</strain>
    </source>
</reference>
<keyword evidence="2" id="KW-1185">Reference proteome</keyword>
<dbReference type="Proteomes" id="UP001501047">
    <property type="component" value="Unassembled WGS sequence"/>
</dbReference>